<dbReference type="Gene3D" id="3.30.420.10">
    <property type="entry name" value="Ribonuclease H-like superfamily/Ribonuclease H"/>
    <property type="match status" value="1"/>
</dbReference>
<feature type="domain" description="RNase H type-1" evidence="2">
    <location>
        <begin position="1831"/>
        <end position="1988"/>
    </location>
</feature>
<dbReference type="EMBL" id="CAUYUJ010019183">
    <property type="protein sequence ID" value="CAK0889237.1"/>
    <property type="molecule type" value="Genomic_DNA"/>
</dbReference>
<protein>
    <recommendedName>
        <fullName evidence="2">RNase H type-1 domain-containing protein</fullName>
    </recommendedName>
</protein>
<dbReference type="InterPro" id="IPR012337">
    <property type="entry name" value="RNaseH-like_sf"/>
</dbReference>
<feature type="compositionally biased region" description="Low complexity" evidence="1">
    <location>
        <begin position="20"/>
        <end position="30"/>
    </location>
</feature>
<feature type="compositionally biased region" description="Basic and acidic residues" evidence="1">
    <location>
        <begin position="2233"/>
        <end position="2246"/>
    </location>
</feature>
<comment type="caution">
    <text evidence="3">The sequence shown here is derived from an EMBL/GenBank/DDBJ whole genome shotgun (WGS) entry which is preliminary data.</text>
</comment>
<feature type="non-terminal residue" evidence="3">
    <location>
        <position position="2246"/>
    </location>
</feature>
<sequence>MAAGRWRTVPQDPLQDPLQAADPWDSAAAAGGRSENSAVSHMTGPERNPALLQMAIPGDLTQPEPKSTNFGLPLALPPWKSHRCSWRWSTVLLAETQDTEAEVAPFGAIDQDSMLAVWRRLTAAAVTKAAPTVMLGAGGSFAELFGAYLDVSIAVLVVAPYLLTARGAVRLEHFLREEPWHVDIDRGLDLHSGWPAAQPTEIAPAKRAKIDARRLDISWEGISQTAPLAATGGHDVDPHAPAALPLPRLRRKLRRCSALQEQRDAGEPLDPRQCRALRQLPALRAAARVRAPGPLAQVQDMDTLACSMDVPRCRKKLDRDAMPSWAAAREMWWLADRGRNVSFSMNDPPLVQQLMPKYKAAREAKDAAALQALELVCPELAKVAEPMPAPAILLEQEQIVANSKTGKELLRRLNENSKACNAAQDEDLQLLTPEQQQYCKDAAAAAQQSQAALQSATDAGKQAREAAATLRNLREQVATTKRRKADTACGVAPGGGGAAAADASAPPPVDAGGQDFSNPEVVEAYIKTTASRRTAVAGAAASKAPTAPPVAPATAAAPAAATGAAIPGKGDGKDGKGGKEYRSASARTPFGKRDFASIFFGSATSYSPKVKRFIETPDHDMIGLAEHHLCKGKCDQEEKRLRSFGWRSEGTCTPASPSTRSDSGTHGGACWLRRATYATSVHLQGANHQSVFQDALQDVSVVLWRFQGATFAFIVCYLDCSIGLAGTNARNMTAIARIVKCLGIPWCLVGDFNATPEELARSGWPLTLKARILTPEGVNITCTSGKVRMLDYVVVPDSFRPFLKRVMPVQKLPWGPRIGLDILVTARPAAVMSRAPVLPVPLDVPAGGVHVPKGIKRRQRDRQRHAELQQAKEDCDQMQEGDLLNDDEGHLLEDTYTQWRPQQCNDHVGAPWAEYATEAQERAGTRIPAGEEVQASVAYQMDPYMAQAMAVQRGYWAEAAEAQLAELCGTEPRDRARRGQPVKHQWRKAQEQTADSQFGHACAQDIGGKWVSLNARVQEQLIALGRHRHTEYQRKVQATKGKWRMYLDDYRVLGHGERICYSRISPEWQAFALRVQARAARHACLVWQQTRSEVQAWAKASTLGSMRGGHRYLKKDEVQALDKTCVDPDTGEVCDSEQASTEARARRWRDRWTSKPDREPALREALSELRTLAREALPERRYHSRDDMVNAIRTFPRATGKGADQWTPGHLLAVSDQGQEAFVTLLNMVEQALAWPHQLLHNWYALLPKGAEQVVGNERDVGLLPLPVRIWGRMTKAAMAQWCDKRAGHWGAAVRGSSALQAALLTVVLDEARARAGVAEQSNVLMDVEKFYDYIDLALMIHKGISLEVPPVELYLCCLTCLAPRVVKSHGAFSSTITPNGSILPGCGKAKHWARAFLYHLLEAARARPPAARVRQYVDDVHSRIEGAAEEVLDHAKDVAVTLVQGCLDLGLRVSPKSILMMTRPRDEKAALTYVYPETGIRAQRASTAKDLGIDCAMGSRRSNKTARARMAAARAADLTGHTVGGRCTSTTLLLRYRDDEPKMAALAQQVKEWFHFWARHSELRDRVRLGWRAVLKRLLYLRPRARWKCATGPAGAIILALRDIGWIPRAPDVWIDDEGSEWRHLGNDGGSAQDLVKAIKSTVTRQLWRQAGDHPLGAGLGDGGDLHMLRINLMRMCRQERHKEAGALEAGALAGIRTGARAQAAGYQCSGDCEHCGEGKDTIEHRLYFCSATCEMGGGPWVERTEGLRQHAMQDLLENRHVAYWTRGKVPLEWVAVPPPPAWNSGEGLGVRAVGTFPPILDSSSSDALPSSSPALTNAVSFNVGAGEYPIRARLAFLGGSATSSDARVCRVGWGVYFVGEWAELEADDGEFSGFFGAVDGDQTVPVAELAALWRALQLSTGPLDIFTDCQLFFKGWVQGNAPYPRGCHAKWWARIRSALEQRGGQNVRLHKIFSHLDTDSHVRSGQDPRCSRGNELADALAQRGAESAANPIRTHVKALQVADARATLVHQRIGAVLAPIYAEVERGARSNRFGGADDSVGSASGLGRIGELEEAVRGWLRAVAALSARGARLCAWLAAGLVAWAASAALRRRALARPGQPPARAEEEEVVGREQQHAAACGTGVPSRAQRREGARRQVPRVQQHLLAGRAAHAPVPGGGRPEVCQGRPVPGLQQHLPQRPEAHAALLPREAAALRRPAGHGQPAQSPEPRRLAGLGGGGRGGAKVLRAAGRPDAETRGTKTGI</sequence>
<dbReference type="PROSITE" id="PS50879">
    <property type="entry name" value="RNASE_H_1"/>
    <property type="match status" value="1"/>
</dbReference>
<feature type="region of interest" description="Disordered" evidence="1">
    <location>
        <begin position="476"/>
        <end position="516"/>
    </location>
</feature>
<reference evidence="3" key="1">
    <citation type="submission" date="2023-10" db="EMBL/GenBank/DDBJ databases">
        <authorList>
            <person name="Chen Y."/>
            <person name="Shah S."/>
            <person name="Dougan E. K."/>
            <person name="Thang M."/>
            <person name="Chan C."/>
        </authorList>
    </citation>
    <scope>NUCLEOTIDE SEQUENCE [LARGE SCALE GENOMIC DNA]</scope>
</reference>
<feature type="region of interest" description="Disordered" evidence="1">
    <location>
        <begin position="1"/>
        <end position="45"/>
    </location>
</feature>
<evidence type="ECO:0000256" key="1">
    <source>
        <dbReference type="SAM" id="MobiDB-lite"/>
    </source>
</evidence>
<feature type="region of interest" description="Disordered" evidence="1">
    <location>
        <begin position="562"/>
        <end position="586"/>
    </location>
</feature>
<keyword evidence="4" id="KW-1185">Reference proteome</keyword>
<evidence type="ECO:0000259" key="2">
    <source>
        <dbReference type="PROSITE" id="PS50879"/>
    </source>
</evidence>
<evidence type="ECO:0000313" key="4">
    <source>
        <dbReference type="Proteomes" id="UP001189429"/>
    </source>
</evidence>
<dbReference type="SUPFAM" id="SSF56219">
    <property type="entry name" value="DNase I-like"/>
    <property type="match status" value="1"/>
</dbReference>
<feature type="region of interest" description="Disordered" evidence="1">
    <location>
        <begin position="2198"/>
        <end position="2246"/>
    </location>
</feature>
<name>A0ABN9WVI6_9DINO</name>
<dbReference type="Gene3D" id="3.60.10.10">
    <property type="entry name" value="Endonuclease/exonuclease/phosphatase"/>
    <property type="match status" value="1"/>
</dbReference>
<gene>
    <name evidence="3" type="ORF">PCOR1329_LOCUS69832</name>
</gene>
<feature type="non-terminal residue" evidence="3">
    <location>
        <position position="1"/>
    </location>
</feature>
<organism evidence="3 4">
    <name type="scientific">Prorocentrum cordatum</name>
    <dbReference type="NCBI Taxonomy" id="2364126"/>
    <lineage>
        <taxon>Eukaryota</taxon>
        <taxon>Sar</taxon>
        <taxon>Alveolata</taxon>
        <taxon>Dinophyceae</taxon>
        <taxon>Prorocentrales</taxon>
        <taxon>Prorocentraceae</taxon>
        <taxon>Prorocentrum</taxon>
    </lineage>
</organism>
<proteinExistence type="predicted"/>
<evidence type="ECO:0000313" key="3">
    <source>
        <dbReference type="EMBL" id="CAK0889237.1"/>
    </source>
</evidence>
<accession>A0ABN9WVI6</accession>
<feature type="compositionally biased region" description="Basic and acidic residues" evidence="1">
    <location>
        <begin position="570"/>
        <end position="582"/>
    </location>
</feature>
<feature type="region of interest" description="Disordered" evidence="1">
    <location>
        <begin position="2119"/>
        <end position="2178"/>
    </location>
</feature>
<dbReference type="Proteomes" id="UP001189429">
    <property type="component" value="Unassembled WGS sequence"/>
</dbReference>
<dbReference type="InterPro" id="IPR036397">
    <property type="entry name" value="RNaseH_sf"/>
</dbReference>
<dbReference type="SUPFAM" id="SSF53098">
    <property type="entry name" value="Ribonuclease H-like"/>
    <property type="match status" value="1"/>
</dbReference>
<dbReference type="InterPro" id="IPR036691">
    <property type="entry name" value="Endo/exonu/phosph_ase_sf"/>
</dbReference>
<dbReference type="InterPro" id="IPR002156">
    <property type="entry name" value="RNaseH_domain"/>
</dbReference>